<dbReference type="RefSeq" id="WP_041520154.1">
    <property type="nucleotide sequence ID" value="NZ_JPRK01000023.1"/>
</dbReference>
<dbReference type="STRING" id="37752.IW18_20955"/>
<keyword evidence="1" id="KW-1133">Transmembrane helix</keyword>
<evidence type="ECO:0000256" key="1">
    <source>
        <dbReference type="SAM" id="Phobius"/>
    </source>
</evidence>
<dbReference type="AlphaFoldDB" id="A0A0D0EJ69"/>
<evidence type="ECO:0000313" key="3">
    <source>
        <dbReference type="EMBL" id="OXA90161.1"/>
    </source>
</evidence>
<keyword evidence="5" id="KW-1185">Reference proteome</keyword>
<dbReference type="OrthoDB" id="965642at2"/>
<keyword evidence="1" id="KW-0472">Membrane</keyword>
<evidence type="ECO:0000313" key="4">
    <source>
        <dbReference type="Proteomes" id="UP000032061"/>
    </source>
</evidence>
<dbReference type="Gene3D" id="3.30.300.250">
    <property type="match status" value="1"/>
</dbReference>
<comment type="caution">
    <text evidence="2">The sequence shown here is derived from an EMBL/GenBank/DDBJ whole genome shotgun (WGS) entry which is preliminary data.</text>
</comment>
<keyword evidence="1" id="KW-0812">Transmembrane</keyword>
<accession>A0A0D0EJ69</accession>
<dbReference type="Proteomes" id="UP000032061">
    <property type="component" value="Unassembled WGS sequence"/>
</dbReference>
<name>A0A0D0EJ69_9FLAO</name>
<dbReference type="EMBL" id="MUGX01000007">
    <property type="protein sequence ID" value="OXA90161.1"/>
    <property type="molecule type" value="Genomic_DNA"/>
</dbReference>
<evidence type="ECO:0000313" key="5">
    <source>
        <dbReference type="Proteomes" id="UP000198302"/>
    </source>
</evidence>
<protein>
    <submittedName>
        <fullName evidence="3">Zinc ribbon domain-containing protein</fullName>
    </submittedName>
</protein>
<organism evidence="2 4">
    <name type="scientific">Flavobacterium hibernum</name>
    <dbReference type="NCBI Taxonomy" id="37752"/>
    <lineage>
        <taxon>Bacteria</taxon>
        <taxon>Pseudomonadati</taxon>
        <taxon>Bacteroidota</taxon>
        <taxon>Flavobacteriia</taxon>
        <taxon>Flavobacteriales</taxon>
        <taxon>Flavobacteriaceae</taxon>
        <taxon>Flavobacterium</taxon>
    </lineage>
</organism>
<reference evidence="3 5" key="2">
    <citation type="submission" date="2016-11" db="EMBL/GenBank/DDBJ databases">
        <title>Whole genomes of Flavobacteriaceae.</title>
        <authorList>
            <person name="Stine C."/>
            <person name="Li C."/>
            <person name="Tadesse D."/>
        </authorList>
    </citation>
    <scope>NUCLEOTIDE SEQUENCE [LARGE SCALE GENOMIC DNA]</scope>
    <source>
        <strain evidence="3 5">ATCC 51468</strain>
    </source>
</reference>
<dbReference type="EMBL" id="JPRK01000023">
    <property type="protein sequence ID" value="KIO50795.1"/>
    <property type="molecule type" value="Genomic_DNA"/>
</dbReference>
<proteinExistence type="predicted"/>
<reference evidence="2 4" key="1">
    <citation type="submission" date="2015-01" db="EMBL/GenBank/DDBJ databases">
        <title>Genome of Flavobacterium hibernum DSM 12611.</title>
        <authorList>
            <person name="Stropko S.J."/>
            <person name="Pipes S.E."/>
            <person name="Newman J.D."/>
        </authorList>
    </citation>
    <scope>NUCLEOTIDE SEQUENCE [LARGE SCALE GENOMIC DNA]</scope>
    <source>
        <strain evidence="2 4">DSM 12611</strain>
    </source>
</reference>
<evidence type="ECO:0000313" key="2">
    <source>
        <dbReference type="EMBL" id="KIO50795.1"/>
    </source>
</evidence>
<dbReference type="Proteomes" id="UP000198302">
    <property type="component" value="Unassembled WGS sequence"/>
</dbReference>
<gene>
    <name evidence="3" type="ORF">B0A73_03815</name>
    <name evidence="2" type="ORF">IW18_20955</name>
</gene>
<feature type="transmembrane region" description="Helical" evidence="1">
    <location>
        <begin position="50"/>
        <end position="73"/>
    </location>
</feature>
<sequence length="188" mass="21307">MKTICSNCEAENDINSKYCSVCGFKLPVLEKEAIASSIEKKKADKPERKFNLKTFLGFVAGFIVMFFVMQLPFKPSSDTSVDKVLVQAANKVNKNCPMNVDANTTLKNAVALPNKTLQYNYVLVGITKADVKIDTVRKYIFPRILEDVRNNPQLKSFRDNEVTIKYNYTDSNGAFLTEYVVTPEMYEN</sequence>